<dbReference type="PROSITE" id="PS50297">
    <property type="entry name" value="ANK_REP_REGION"/>
    <property type="match status" value="1"/>
</dbReference>
<dbReference type="PROSITE" id="PS50088">
    <property type="entry name" value="ANK_REPEAT"/>
    <property type="match status" value="2"/>
</dbReference>
<evidence type="ECO:0000256" key="4">
    <source>
        <dbReference type="SAM" id="MobiDB-lite"/>
    </source>
</evidence>
<evidence type="ECO:0000256" key="2">
    <source>
        <dbReference type="ARBA" id="ARBA00023043"/>
    </source>
</evidence>
<protein>
    <submittedName>
        <fullName evidence="5">Fibronectin type 3 and ankyrin repeat domains protein 1</fullName>
    </submittedName>
</protein>
<accession>A0A1Q9EGN3</accession>
<feature type="region of interest" description="Disordered" evidence="4">
    <location>
        <begin position="1"/>
        <end position="30"/>
    </location>
</feature>
<gene>
    <name evidence="5" type="primary">FANK1</name>
    <name evidence="5" type="ORF">AK812_SmicGene10113</name>
</gene>
<evidence type="ECO:0000256" key="3">
    <source>
        <dbReference type="PROSITE-ProRule" id="PRU00023"/>
    </source>
</evidence>
<evidence type="ECO:0000256" key="1">
    <source>
        <dbReference type="ARBA" id="ARBA00022737"/>
    </source>
</evidence>
<evidence type="ECO:0000313" key="6">
    <source>
        <dbReference type="Proteomes" id="UP000186817"/>
    </source>
</evidence>
<proteinExistence type="predicted"/>
<dbReference type="PANTHER" id="PTHR24198:SF165">
    <property type="entry name" value="ANKYRIN REPEAT-CONTAINING PROTEIN-RELATED"/>
    <property type="match status" value="1"/>
</dbReference>
<dbReference type="PANTHER" id="PTHR24198">
    <property type="entry name" value="ANKYRIN REPEAT AND PROTEIN KINASE DOMAIN-CONTAINING PROTEIN"/>
    <property type="match status" value="1"/>
</dbReference>
<evidence type="ECO:0000313" key="5">
    <source>
        <dbReference type="EMBL" id="OLQ06592.1"/>
    </source>
</evidence>
<dbReference type="EMBL" id="LSRX01000157">
    <property type="protein sequence ID" value="OLQ06592.1"/>
    <property type="molecule type" value="Genomic_DNA"/>
</dbReference>
<keyword evidence="2 3" id="KW-0040">ANK repeat</keyword>
<dbReference type="OrthoDB" id="443896at2759"/>
<sequence length="695" mass="77733">MTESETALSRFAHETQRWSKEHSISGGDEEPELPFPMYTVSWKVLRDMTEVRPFEELMYDDCLTVFKEQMGKAFFVSHQWLANNHPDPQGEQLKVLQEALSNIISGTSQVYSNSGFSVPYTNRIDSGAAGIPTWADDLAALLGTFVFASRVPEALHIPGDRHFRERPMLEQLQTEIASEFTVRQVRGTRDDAYDLMNNMIAAINDERPKRLRAGNEFVHPSALCGGTSKTCSGFPLMVRIPLTLELLYGRVGTPKASDLKPRSLYIWYDYFSCPQGAGSKAVKQRQGAIDTIVTYVARCEYFVILCPELMHFDVGKMLGQDGFVILIESPMHQSLISNTRRHLDAPGKGFFTEETDRPRIAHVILQLVWRKLQYYLEQHDLPKYRFLLNTQEACCLANLGKAPLEGLVPDFRPTADPISDPQGCVVERFLHENGFCSITERDKDIFRWVVTVMGANPNDKITKHKPDLLLPPKLGVLALAAHFRHGDVMQVLIEARADCMAVDGHYSVPLHWAASSDNVDGVKLLLDARASPEVANFPGLNLFKIACFCGSHKVVKHLLETYDAVDLKFSLHTVLTADGTSNEVLATLLDAKADVNEQFVLQGVPALFRVVWALQRWRHLISPSSLTALAYHQNGATPLMFSVLNGYFGAAFLLLRSGADIQVRNGRQKTAADFARQVQAPQALLEILEGSFLDL</sequence>
<feature type="repeat" description="ANK" evidence="3">
    <location>
        <begin position="505"/>
        <end position="537"/>
    </location>
</feature>
<organism evidence="5 6">
    <name type="scientific">Symbiodinium microadriaticum</name>
    <name type="common">Dinoflagellate</name>
    <name type="synonym">Zooxanthella microadriatica</name>
    <dbReference type="NCBI Taxonomy" id="2951"/>
    <lineage>
        <taxon>Eukaryota</taxon>
        <taxon>Sar</taxon>
        <taxon>Alveolata</taxon>
        <taxon>Dinophyceae</taxon>
        <taxon>Suessiales</taxon>
        <taxon>Symbiodiniaceae</taxon>
        <taxon>Symbiodinium</taxon>
    </lineage>
</organism>
<feature type="compositionally biased region" description="Basic and acidic residues" evidence="4">
    <location>
        <begin position="11"/>
        <end position="23"/>
    </location>
</feature>
<dbReference type="Pfam" id="PF00023">
    <property type="entry name" value="Ank"/>
    <property type="match status" value="2"/>
</dbReference>
<dbReference type="SUPFAM" id="SSF48403">
    <property type="entry name" value="Ankyrin repeat"/>
    <property type="match status" value="1"/>
</dbReference>
<keyword evidence="1" id="KW-0677">Repeat</keyword>
<keyword evidence="6" id="KW-1185">Reference proteome</keyword>
<dbReference type="InterPro" id="IPR002110">
    <property type="entry name" value="Ankyrin_rpt"/>
</dbReference>
<dbReference type="Proteomes" id="UP000186817">
    <property type="component" value="Unassembled WGS sequence"/>
</dbReference>
<name>A0A1Q9EGN3_SYMMI</name>
<feature type="repeat" description="ANK" evidence="3">
    <location>
        <begin position="634"/>
        <end position="666"/>
    </location>
</feature>
<dbReference type="Gene3D" id="1.25.40.20">
    <property type="entry name" value="Ankyrin repeat-containing domain"/>
    <property type="match status" value="2"/>
</dbReference>
<dbReference type="InterPro" id="IPR036770">
    <property type="entry name" value="Ankyrin_rpt-contain_sf"/>
</dbReference>
<reference evidence="5 6" key="1">
    <citation type="submission" date="2016-02" db="EMBL/GenBank/DDBJ databases">
        <title>Genome analysis of coral dinoflagellate symbionts highlights evolutionary adaptations to a symbiotic lifestyle.</title>
        <authorList>
            <person name="Aranda M."/>
            <person name="Li Y."/>
            <person name="Liew Y.J."/>
            <person name="Baumgarten S."/>
            <person name="Simakov O."/>
            <person name="Wilson M."/>
            <person name="Piel J."/>
            <person name="Ashoor H."/>
            <person name="Bougouffa S."/>
            <person name="Bajic V.B."/>
            <person name="Ryu T."/>
            <person name="Ravasi T."/>
            <person name="Bayer T."/>
            <person name="Micklem G."/>
            <person name="Kim H."/>
            <person name="Bhak J."/>
            <person name="Lajeunesse T.C."/>
            <person name="Voolstra C.R."/>
        </authorList>
    </citation>
    <scope>NUCLEOTIDE SEQUENCE [LARGE SCALE GENOMIC DNA]</scope>
    <source>
        <strain evidence="5 6">CCMP2467</strain>
    </source>
</reference>
<dbReference type="AlphaFoldDB" id="A0A1Q9EGN3"/>
<comment type="caution">
    <text evidence="5">The sequence shown here is derived from an EMBL/GenBank/DDBJ whole genome shotgun (WGS) entry which is preliminary data.</text>
</comment>
<dbReference type="SMART" id="SM00248">
    <property type="entry name" value="ANK"/>
    <property type="match status" value="4"/>
</dbReference>